<evidence type="ECO:0000256" key="3">
    <source>
        <dbReference type="ARBA" id="ARBA00022801"/>
    </source>
</evidence>
<evidence type="ECO:0000256" key="4">
    <source>
        <dbReference type="ARBA" id="ARBA00022833"/>
    </source>
</evidence>
<feature type="domain" description="Metallo-beta-lactamase" evidence="5">
    <location>
        <begin position="24"/>
        <end position="202"/>
    </location>
</feature>
<dbReference type="SUPFAM" id="SSF56281">
    <property type="entry name" value="Metallo-hydrolase/oxidoreductase"/>
    <property type="match status" value="1"/>
</dbReference>
<reference evidence="6" key="1">
    <citation type="submission" date="2016-10" db="EMBL/GenBank/DDBJ databases">
        <title>Sequence of Gallionella enrichment culture.</title>
        <authorList>
            <person name="Poehlein A."/>
            <person name="Muehling M."/>
            <person name="Daniel R."/>
        </authorList>
    </citation>
    <scope>NUCLEOTIDE SEQUENCE</scope>
</reference>
<proteinExistence type="predicted"/>
<organism evidence="6">
    <name type="scientific">mine drainage metagenome</name>
    <dbReference type="NCBI Taxonomy" id="410659"/>
    <lineage>
        <taxon>unclassified sequences</taxon>
        <taxon>metagenomes</taxon>
        <taxon>ecological metagenomes</taxon>
    </lineage>
</organism>
<dbReference type="Gene3D" id="3.60.15.10">
    <property type="entry name" value="Ribonuclease Z/Hydroxyacylglutathione hydrolase-like"/>
    <property type="match status" value="1"/>
</dbReference>
<name>A0A1J5RGN2_9ZZZZ</name>
<dbReference type="CDD" id="cd06262">
    <property type="entry name" value="metallo-hydrolase-like_MBL-fold"/>
    <property type="match status" value="1"/>
</dbReference>
<evidence type="ECO:0000259" key="5">
    <source>
        <dbReference type="SMART" id="SM00849"/>
    </source>
</evidence>
<dbReference type="InterPro" id="IPR051453">
    <property type="entry name" value="MBL_Glyoxalase_II"/>
</dbReference>
<sequence length="224" mass="24264">MPVDFSADHGDWSLSVVVTDPPWFENCYIVRHKASGQQLVVDPGSNADKIAEALMEGGGKVEAILLTHGHPDHLGAVRALQDRFGVPARAHANEEPLVLRIVDYARARLGLQVEQPHPLAYFTDADTLSLGGQRIRAIATPGHTPGGVCFDFGSFVLTGDTLFNEGVGRTDLPGGDGRLLMGSITRLLEQLPDPAAWLYAGHGPRWTVAEARPWWASMMRHGGF</sequence>
<dbReference type="AlphaFoldDB" id="A0A1J5RGN2"/>
<dbReference type="PANTHER" id="PTHR46233">
    <property type="entry name" value="HYDROXYACYLGLUTATHIONE HYDROLASE GLOC"/>
    <property type="match status" value="1"/>
</dbReference>
<dbReference type="InterPro" id="IPR001279">
    <property type="entry name" value="Metallo-B-lactamas"/>
</dbReference>
<dbReference type="PANTHER" id="PTHR46233:SF3">
    <property type="entry name" value="HYDROXYACYLGLUTATHIONE HYDROLASE GLOC"/>
    <property type="match status" value="1"/>
</dbReference>
<keyword evidence="4" id="KW-0862">Zinc</keyword>
<accession>A0A1J5RGN2</accession>
<gene>
    <name evidence="6" type="primary">pksB_1</name>
    <name evidence="6" type="ORF">GALL_268010</name>
</gene>
<dbReference type="GO" id="GO:0046872">
    <property type="term" value="F:metal ion binding"/>
    <property type="evidence" value="ECO:0007669"/>
    <property type="project" value="UniProtKB-KW"/>
</dbReference>
<keyword evidence="3 6" id="KW-0378">Hydrolase</keyword>
<evidence type="ECO:0000256" key="1">
    <source>
        <dbReference type="ARBA" id="ARBA00001947"/>
    </source>
</evidence>
<evidence type="ECO:0000313" key="6">
    <source>
        <dbReference type="EMBL" id="OIQ91268.1"/>
    </source>
</evidence>
<dbReference type="EMBL" id="MLJW01000264">
    <property type="protein sequence ID" value="OIQ91268.1"/>
    <property type="molecule type" value="Genomic_DNA"/>
</dbReference>
<comment type="caution">
    <text evidence="6">The sequence shown here is derived from an EMBL/GenBank/DDBJ whole genome shotgun (WGS) entry which is preliminary data.</text>
</comment>
<comment type="cofactor">
    <cofactor evidence="1">
        <name>Zn(2+)</name>
        <dbReference type="ChEBI" id="CHEBI:29105"/>
    </cofactor>
</comment>
<protein>
    <submittedName>
        <fullName evidence="6">Putative polyketide biosynthesis zinc-dependent hydrolase PksB</fullName>
        <ecNumber evidence="6">3.-.-.-</ecNumber>
    </submittedName>
</protein>
<keyword evidence="2" id="KW-0479">Metal-binding</keyword>
<dbReference type="SMART" id="SM00849">
    <property type="entry name" value="Lactamase_B"/>
    <property type="match status" value="1"/>
</dbReference>
<dbReference type="GO" id="GO:0016787">
    <property type="term" value="F:hydrolase activity"/>
    <property type="evidence" value="ECO:0007669"/>
    <property type="project" value="UniProtKB-KW"/>
</dbReference>
<dbReference type="EC" id="3.-.-.-" evidence="6"/>
<evidence type="ECO:0000256" key="2">
    <source>
        <dbReference type="ARBA" id="ARBA00022723"/>
    </source>
</evidence>
<dbReference type="Pfam" id="PF00753">
    <property type="entry name" value="Lactamase_B"/>
    <property type="match status" value="1"/>
</dbReference>
<dbReference type="InterPro" id="IPR036866">
    <property type="entry name" value="RibonucZ/Hydroxyglut_hydro"/>
</dbReference>